<dbReference type="Proteomes" id="UP001529510">
    <property type="component" value="Unassembled WGS sequence"/>
</dbReference>
<feature type="non-terminal residue" evidence="2">
    <location>
        <position position="1"/>
    </location>
</feature>
<dbReference type="EMBL" id="JAMKFB020000016">
    <property type="protein sequence ID" value="KAL0172006.1"/>
    <property type="molecule type" value="Genomic_DNA"/>
</dbReference>
<dbReference type="AlphaFoldDB" id="A0ABD0PGS0"/>
<feature type="compositionally biased region" description="Basic and acidic residues" evidence="1">
    <location>
        <begin position="106"/>
        <end position="126"/>
    </location>
</feature>
<organism evidence="2 3">
    <name type="scientific">Cirrhinus mrigala</name>
    <name type="common">Mrigala</name>
    <dbReference type="NCBI Taxonomy" id="683832"/>
    <lineage>
        <taxon>Eukaryota</taxon>
        <taxon>Metazoa</taxon>
        <taxon>Chordata</taxon>
        <taxon>Craniata</taxon>
        <taxon>Vertebrata</taxon>
        <taxon>Euteleostomi</taxon>
        <taxon>Actinopterygii</taxon>
        <taxon>Neopterygii</taxon>
        <taxon>Teleostei</taxon>
        <taxon>Ostariophysi</taxon>
        <taxon>Cypriniformes</taxon>
        <taxon>Cyprinidae</taxon>
        <taxon>Labeoninae</taxon>
        <taxon>Labeonini</taxon>
        <taxon>Cirrhinus</taxon>
    </lineage>
</organism>
<feature type="region of interest" description="Disordered" evidence="1">
    <location>
        <begin position="106"/>
        <end position="146"/>
    </location>
</feature>
<keyword evidence="3" id="KW-1185">Reference proteome</keyword>
<gene>
    <name evidence="2" type="ORF">M9458_032317</name>
</gene>
<sequence>IRDFEVREPIRDQRVVEEQMRETKLITEEKRVIIDERKERADVVPQMIPVGARKADVDWFEILDAAPPEMRSVTSGDYNSCMILYCFRLKEQEDRRVIQQQMRVREEEERRLREQEKQKQELEARKAQPVITVKTEAQPQIEKDDD</sequence>
<reference evidence="2 3" key="1">
    <citation type="submission" date="2024-05" db="EMBL/GenBank/DDBJ databases">
        <title>Genome sequencing and assembly of Indian major carp, Cirrhinus mrigala (Hamilton, 1822).</title>
        <authorList>
            <person name="Mohindra V."/>
            <person name="Chowdhury L.M."/>
            <person name="Lal K."/>
            <person name="Jena J.K."/>
        </authorList>
    </citation>
    <scope>NUCLEOTIDE SEQUENCE [LARGE SCALE GENOMIC DNA]</scope>
    <source>
        <strain evidence="2">CM1030</strain>
        <tissue evidence="2">Blood</tissue>
    </source>
</reference>
<evidence type="ECO:0000313" key="3">
    <source>
        <dbReference type="Proteomes" id="UP001529510"/>
    </source>
</evidence>
<evidence type="ECO:0000256" key="1">
    <source>
        <dbReference type="SAM" id="MobiDB-lite"/>
    </source>
</evidence>
<comment type="caution">
    <text evidence="2">The sequence shown here is derived from an EMBL/GenBank/DDBJ whole genome shotgun (WGS) entry which is preliminary data.</text>
</comment>
<evidence type="ECO:0000313" key="2">
    <source>
        <dbReference type="EMBL" id="KAL0172006.1"/>
    </source>
</evidence>
<accession>A0ABD0PGS0</accession>
<feature type="non-terminal residue" evidence="2">
    <location>
        <position position="146"/>
    </location>
</feature>
<name>A0ABD0PGS0_CIRMR</name>
<protein>
    <submittedName>
        <fullName evidence="2">Uncharacterized protein</fullName>
    </submittedName>
</protein>
<proteinExistence type="predicted"/>